<feature type="binding site" evidence="11">
    <location>
        <position position="178"/>
    </location>
    <ligand>
        <name>L-tyrosine</name>
        <dbReference type="ChEBI" id="CHEBI:58315"/>
    </ligand>
</feature>
<dbReference type="EMBL" id="JABMOJ010000010">
    <property type="protein sequence ID" value="NQV63762.1"/>
    <property type="molecule type" value="Genomic_DNA"/>
</dbReference>
<feature type="short sequence motif" description="'KMSKS' region" evidence="11">
    <location>
        <begin position="234"/>
        <end position="238"/>
    </location>
</feature>
<dbReference type="PROSITE" id="PS50889">
    <property type="entry name" value="S4"/>
    <property type="match status" value="1"/>
</dbReference>
<keyword evidence="3 11" id="KW-0436">Ligase</keyword>
<dbReference type="GO" id="GO:0005829">
    <property type="term" value="C:cytosol"/>
    <property type="evidence" value="ECO:0007669"/>
    <property type="project" value="TreeGrafter"/>
</dbReference>
<reference evidence="14" key="1">
    <citation type="submission" date="2020-05" db="EMBL/GenBank/DDBJ databases">
        <title>Sulfur intermediates as new biogeochemical hubs in an aquatic model microbial ecosystem.</title>
        <authorList>
            <person name="Vigneron A."/>
        </authorList>
    </citation>
    <scope>NUCLEOTIDE SEQUENCE</scope>
    <source>
        <strain evidence="14">Bin.250</strain>
    </source>
</reference>
<dbReference type="Gene3D" id="1.10.240.10">
    <property type="entry name" value="Tyrosyl-Transfer RNA Synthetase"/>
    <property type="match status" value="1"/>
</dbReference>
<evidence type="ECO:0000256" key="4">
    <source>
        <dbReference type="ARBA" id="ARBA00022741"/>
    </source>
</evidence>
<keyword evidence="5 11" id="KW-0067">ATP-binding</keyword>
<evidence type="ECO:0000313" key="15">
    <source>
        <dbReference type="Proteomes" id="UP000754644"/>
    </source>
</evidence>
<dbReference type="FunFam" id="3.40.50.620:FF:000008">
    <property type="entry name" value="Tyrosine--tRNA ligase"/>
    <property type="match status" value="1"/>
</dbReference>
<comment type="catalytic activity">
    <reaction evidence="9 11">
        <text>tRNA(Tyr) + L-tyrosine + ATP = L-tyrosyl-tRNA(Tyr) + AMP + diphosphate + H(+)</text>
        <dbReference type="Rhea" id="RHEA:10220"/>
        <dbReference type="Rhea" id="RHEA-COMP:9706"/>
        <dbReference type="Rhea" id="RHEA-COMP:9707"/>
        <dbReference type="ChEBI" id="CHEBI:15378"/>
        <dbReference type="ChEBI" id="CHEBI:30616"/>
        <dbReference type="ChEBI" id="CHEBI:33019"/>
        <dbReference type="ChEBI" id="CHEBI:58315"/>
        <dbReference type="ChEBI" id="CHEBI:78442"/>
        <dbReference type="ChEBI" id="CHEBI:78536"/>
        <dbReference type="ChEBI" id="CHEBI:456215"/>
        <dbReference type="EC" id="6.1.1.1"/>
    </reaction>
</comment>
<dbReference type="HAMAP" id="MF_02006">
    <property type="entry name" value="Tyr_tRNA_synth_type1"/>
    <property type="match status" value="1"/>
</dbReference>
<dbReference type="InterPro" id="IPR054608">
    <property type="entry name" value="SYY-like_C"/>
</dbReference>
<dbReference type="AlphaFoldDB" id="A0A972VVA8"/>
<dbReference type="GO" id="GO:0006437">
    <property type="term" value="P:tyrosyl-tRNA aminoacylation"/>
    <property type="evidence" value="ECO:0007669"/>
    <property type="project" value="UniProtKB-UniRule"/>
</dbReference>
<dbReference type="PROSITE" id="PS00178">
    <property type="entry name" value="AA_TRNA_LIGASE_I"/>
    <property type="match status" value="1"/>
</dbReference>
<dbReference type="InterPro" id="IPR002305">
    <property type="entry name" value="aa-tRNA-synth_Ic"/>
</dbReference>
<dbReference type="SUPFAM" id="SSF52374">
    <property type="entry name" value="Nucleotidylyl transferase"/>
    <property type="match status" value="1"/>
</dbReference>
<gene>
    <name evidence="11 14" type="primary">tyrS</name>
    <name evidence="14" type="ORF">HQ497_00230</name>
</gene>
<organism evidence="14 15">
    <name type="scientific">SAR86 cluster bacterium</name>
    <dbReference type="NCBI Taxonomy" id="2030880"/>
    <lineage>
        <taxon>Bacteria</taxon>
        <taxon>Pseudomonadati</taxon>
        <taxon>Pseudomonadota</taxon>
        <taxon>Gammaproteobacteria</taxon>
        <taxon>SAR86 cluster</taxon>
    </lineage>
</organism>
<evidence type="ECO:0000256" key="6">
    <source>
        <dbReference type="ARBA" id="ARBA00022884"/>
    </source>
</evidence>
<evidence type="ECO:0000256" key="12">
    <source>
        <dbReference type="PROSITE-ProRule" id="PRU00182"/>
    </source>
</evidence>
<dbReference type="NCBIfam" id="TIGR00234">
    <property type="entry name" value="tyrS"/>
    <property type="match status" value="1"/>
</dbReference>
<dbReference type="InterPro" id="IPR036986">
    <property type="entry name" value="S4_RNA-bd_sf"/>
</dbReference>
<dbReference type="InterPro" id="IPR014729">
    <property type="entry name" value="Rossmann-like_a/b/a_fold"/>
</dbReference>
<dbReference type="Pfam" id="PF22421">
    <property type="entry name" value="SYY_C-terminal"/>
    <property type="match status" value="1"/>
</dbReference>
<dbReference type="FunFam" id="1.10.240.10:FF:000001">
    <property type="entry name" value="Tyrosine--tRNA ligase"/>
    <property type="match status" value="1"/>
</dbReference>
<dbReference type="GO" id="GO:0042803">
    <property type="term" value="F:protein homodimerization activity"/>
    <property type="evidence" value="ECO:0007669"/>
    <property type="project" value="UniProtKB-ARBA"/>
</dbReference>
<keyword evidence="7 11" id="KW-0648">Protein biosynthesis</keyword>
<protein>
    <recommendedName>
        <fullName evidence="11">Tyrosine--tRNA ligase</fullName>
        <ecNumber evidence="11">6.1.1.1</ecNumber>
    </recommendedName>
    <alternativeName>
        <fullName evidence="11">Tyrosyl-tRNA synthetase</fullName>
        <shortName evidence="11">TyrRS</shortName>
    </alternativeName>
</protein>
<dbReference type="PANTHER" id="PTHR11766">
    <property type="entry name" value="TYROSYL-TRNA SYNTHETASE"/>
    <property type="match status" value="1"/>
</dbReference>
<keyword evidence="4 11" id="KW-0547">Nucleotide-binding</keyword>
<evidence type="ECO:0000259" key="13">
    <source>
        <dbReference type="Pfam" id="PF22421"/>
    </source>
</evidence>
<dbReference type="GO" id="GO:0005524">
    <property type="term" value="F:ATP binding"/>
    <property type="evidence" value="ECO:0007669"/>
    <property type="project" value="UniProtKB-UniRule"/>
</dbReference>
<feature type="domain" description="Tyrosine--tRNA ligase SYY-like C-terminal" evidence="13">
    <location>
        <begin position="338"/>
        <end position="427"/>
    </location>
</feature>
<dbReference type="Gene3D" id="3.40.50.620">
    <property type="entry name" value="HUPs"/>
    <property type="match status" value="1"/>
</dbReference>
<dbReference type="Gene3D" id="3.10.290.10">
    <property type="entry name" value="RNA-binding S4 domain"/>
    <property type="match status" value="1"/>
</dbReference>
<keyword evidence="6 12" id="KW-0694">RNA-binding</keyword>
<comment type="similarity">
    <text evidence="10 11">Belongs to the class-I aminoacyl-tRNA synthetase family. TyrS type 1 subfamily.</text>
</comment>
<dbReference type="Proteomes" id="UP000754644">
    <property type="component" value="Unassembled WGS sequence"/>
</dbReference>
<proteinExistence type="inferred from homology"/>
<feature type="short sequence motif" description="'HIGH' region" evidence="11">
    <location>
        <begin position="41"/>
        <end position="50"/>
    </location>
</feature>
<dbReference type="EC" id="6.1.1.1" evidence="11"/>
<dbReference type="PANTHER" id="PTHR11766:SF0">
    <property type="entry name" value="TYROSINE--TRNA LIGASE, MITOCHONDRIAL"/>
    <property type="match status" value="1"/>
</dbReference>
<feature type="binding site" evidence="11">
    <location>
        <position position="36"/>
    </location>
    <ligand>
        <name>L-tyrosine</name>
        <dbReference type="ChEBI" id="CHEBI:58315"/>
    </ligand>
</feature>
<name>A0A972VVA8_9GAMM</name>
<evidence type="ECO:0000313" key="14">
    <source>
        <dbReference type="EMBL" id="NQV63762.1"/>
    </source>
</evidence>
<dbReference type="CDD" id="cd00165">
    <property type="entry name" value="S4"/>
    <property type="match status" value="1"/>
</dbReference>
<evidence type="ECO:0000256" key="2">
    <source>
        <dbReference type="ARBA" id="ARBA00022490"/>
    </source>
</evidence>
<comment type="function">
    <text evidence="11">Catalyzes the attachment of tyrosine to tRNA(Tyr) in a two-step reaction: tyrosine is first activated by ATP to form Tyr-AMP and then transferred to the acceptor end of tRNA(Tyr).</text>
</comment>
<dbReference type="InterPro" id="IPR001412">
    <property type="entry name" value="aa-tRNA-synth_I_CS"/>
</dbReference>
<evidence type="ECO:0000256" key="1">
    <source>
        <dbReference type="ARBA" id="ARBA00004496"/>
    </source>
</evidence>
<dbReference type="PRINTS" id="PR01040">
    <property type="entry name" value="TRNASYNTHTYR"/>
</dbReference>
<dbReference type="GO" id="GO:0003723">
    <property type="term" value="F:RNA binding"/>
    <property type="evidence" value="ECO:0007669"/>
    <property type="project" value="UniProtKB-KW"/>
</dbReference>
<keyword evidence="8 11" id="KW-0030">Aminoacyl-tRNA synthetase</keyword>
<dbReference type="InterPro" id="IPR024088">
    <property type="entry name" value="Tyr-tRNA-ligase_bac-type"/>
</dbReference>
<dbReference type="CDD" id="cd00805">
    <property type="entry name" value="TyrRS_core"/>
    <property type="match status" value="1"/>
</dbReference>
<evidence type="ECO:0000256" key="8">
    <source>
        <dbReference type="ARBA" id="ARBA00023146"/>
    </source>
</evidence>
<dbReference type="Pfam" id="PF00579">
    <property type="entry name" value="tRNA-synt_1b"/>
    <property type="match status" value="1"/>
</dbReference>
<comment type="caution">
    <text evidence="14">The sequence shown here is derived from an EMBL/GenBank/DDBJ whole genome shotgun (WGS) entry which is preliminary data.</text>
</comment>
<evidence type="ECO:0000256" key="9">
    <source>
        <dbReference type="ARBA" id="ARBA00048248"/>
    </source>
</evidence>
<keyword evidence="2 11" id="KW-0963">Cytoplasm</keyword>
<evidence type="ECO:0000256" key="5">
    <source>
        <dbReference type="ARBA" id="ARBA00022840"/>
    </source>
</evidence>
<evidence type="ECO:0000256" key="3">
    <source>
        <dbReference type="ARBA" id="ARBA00022598"/>
    </source>
</evidence>
<feature type="binding site" evidence="11">
    <location>
        <position position="237"/>
    </location>
    <ligand>
        <name>ATP</name>
        <dbReference type="ChEBI" id="CHEBI:30616"/>
    </ligand>
</feature>
<dbReference type="SUPFAM" id="SSF55174">
    <property type="entry name" value="Alpha-L RNA-binding motif"/>
    <property type="match status" value="1"/>
</dbReference>
<sequence>MQQDLLGKLRSLGLIAQVSSEEDLVAHLQAESRTVYCGFDPTADSLHIGNLVPLLALRRFQLAGHKPILLVGGATGMIGDPGGRSSERELKSADVVRDFVVKIRQQASAFLDFDCGSTSAIVVDNAEWTEQLTVIDFLRDIGKHFSVNAMIQKETVKRRLEDESQGISYTEFSYMILQSYDFVILNQRYDCTIQMGGSDQWGNITSGMDLIRRMNGRHAHAITYPLITNSDGTKFGKSMGNAVWLDRQKTSPYAFYQFWRNCSDADVVQYLKIFTFLGDPELARLAASHQQDPGMQEAHKALAEAVTRLVHGDEGLAAALRITEALFRNTLAALVEADMQQLSQDGLPVTQVADGSIGLLEALVASGLAVTPRGEVTLGQARKLVQSNAVSVNGEKVIDESLQLTRASALYRRYYLIQKGKKSHHMIVMT</sequence>
<accession>A0A972VVA8</accession>
<evidence type="ECO:0000256" key="7">
    <source>
        <dbReference type="ARBA" id="ARBA00022917"/>
    </source>
</evidence>
<dbReference type="InterPro" id="IPR024107">
    <property type="entry name" value="Tyr-tRNA-ligase_bac_1"/>
</dbReference>
<dbReference type="GO" id="GO:0004831">
    <property type="term" value="F:tyrosine-tRNA ligase activity"/>
    <property type="evidence" value="ECO:0007669"/>
    <property type="project" value="UniProtKB-UniRule"/>
</dbReference>
<dbReference type="InterPro" id="IPR002307">
    <property type="entry name" value="Tyr-tRNA-ligase"/>
</dbReference>
<feature type="binding site" evidence="11">
    <location>
        <position position="174"/>
    </location>
    <ligand>
        <name>L-tyrosine</name>
        <dbReference type="ChEBI" id="CHEBI:58315"/>
    </ligand>
</feature>
<comment type="subcellular location">
    <subcellularLocation>
        <location evidence="1 11">Cytoplasm</location>
    </subcellularLocation>
</comment>
<evidence type="ECO:0000256" key="11">
    <source>
        <dbReference type="HAMAP-Rule" id="MF_02006"/>
    </source>
</evidence>
<comment type="subunit">
    <text evidence="11">Homodimer.</text>
</comment>
<evidence type="ECO:0000256" key="10">
    <source>
        <dbReference type="ARBA" id="ARBA00060965"/>
    </source>
</evidence>